<dbReference type="PANTHER" id="PTHR42730:SF1">
    <property type="entry name" value="2-OXOGLUTARATE SYNTHASE SUBUNIT KORC"/>
    <property type="match status" value="1"/>
</dbReference>
<dbReference type="Pfam" id="PF01558">
    <property type="entry name" value="POR"/>
    <property type="match status" value="1"/>
</dbReference>
<dbReference type="GO" id="GO:0016903">
    <property type="term" value="F:oxidoreductase activity, acting on the aldehyde or oxo group of donors"/>
    <property type="evidence" value="ECO:0007669"/>
    <property type="project" value="InterPro"/>
</dbReference>
<dbReference type="OrthoDB" id="9789125at2"/>
<evidence type="ECO:0000313" key="3">
    <source>
        <dbReference type="EMBL" id="QEN05835.1"/>
    </source>
</evidence>
<dbReference type="InterPro" id="IPR002869">
    <property type="entry name" value="Pyrv_flavodox_OxRed_cen"/>
</dbReference>
<accession>A0A5C1QCJ5</accession>
<dbReference type="InterPro" id="IPR052554">
    <property type="entry name" value="2-oxoglutarate_synth_KorC"/>
</dbReference>
<reference evidence="3 4" key="2">
    <citation type="submission" date="2019-09" db="EMBL/GenBank/DDBJ databases">
        <title>Complete Genome Sequence and Methylome Analysis of free living Spirochaetas.</title>
        <authorList>
            <person name="Leshcheva N."/>
            <person name="Mikheeva N."/>
        </authorList>
    </citation>
    <scope>NUCLEOTIDE SEQUENCE [LARGE SCALE GENOMIC DNA]</scope>
    <source>
        <strain evidence="3 4">P</strain>
    </source>
</reference>
<protein>
    <submittedName>
        <fullName evidence="3">2-oxoacid:ferredoxin oxidoreductase subunit gamma</fullName>
    </submittedName>
</protein>
<evidence type="ECO:0000259" key="2">
    <source>
        <dbReference type="Pfam" id="PF01558"/>
    </source>
</evidence>
<dbReference type="EMBL" id="CP035807">
    <property type="protein sequence ID" value="QEN05835.1"/>
    <property type="molecule type" value="Genomic_DNA"/>
</dbReference>
<dbReference type="PANTHER" id="PTHR42730">
    <property type="entry name" value="2-OXOGLUTARATE SYNTHASE SUBUNIT KORC"/>
    <property type="match status" value="1"/>
</dbReference>
<dbReference type="AlphaFoldDB" id="A0A5C1QCJ5"/>
<organism evidence="3 4">
    <name type="scientific">Thiospirochaeta perfilievii</name>
    <dbReference type="NCBI Taxonomy" id="252967"/>
    <lineage>
        <taxon>Bacteria</taxon>
        <taxon>Pseudomonadati</taxon>
        <taxon>Spirochaetota</taxon>
        <taxon>Spirochaetia</taxon>
        <taxon>Spirochaetales</taxon>
        <taxon>Spirochaetaceae</taxon>
        <taxon>Thiospirochaeta</taxon>
    </lineage>
</organism>
<dbReference type="KEGG" id="sper:EW093_14375"/>
<dbReference type="InterPro" id="IPR019752">
    <property type="entry name" value="Pyrv/ketoisovalerate_OxRed_cat"/>
</dbReference>
<name>A0A5C1QCJ5_9SPIO</name>
<gene>
    <name evidence="3" type="ORF">EW093_14375</name>
</gene>
<dbReference type="RefSeq" id="WP_149569069.1">
    <property type="nucleotide sequence ID" value="NZ_CP035807.1"/>
</dbReference>
<dbReference type="SUPFAM" id="SSF53323">
    <property type="entry name" value="Pyruvate-ferredoxin oxidoreductase, PFOR, domain III"/>
    <property type="match status" value="1"/>
</dbReference>
<keyword evidence="1" id="KW-0560">Oxidoreductase</keyword>
<sequence length="180" mass="19427">MLKEKIIFAGFGGQGVISAGKLLCIASMREGKEVSHIPSYGAEMRGGTANCAVVVSDESIPSAIVHKPTICIVLNEPSLDKFEPFIEEGGVLIYNSSIINRKPIREDIKVYAVPCNELSEKNGSIRAANMAALGALLKIKPELASLDSMKDALVEGISERNHKHNPTNIKVMEEAYNFVG</sequence>
<keyword evidence="4" id="KW-1185">Reference proteome</keyword>
<feature type="domain" description="Pyruvate/ketoisovalerate oxidoreductase catalytic" evidence="2">
    <location>
        <begin position="12"/>
        <end position="176"/>
    </location>
</feature>
<reference evidence="3 4" key="1">
    <citation type="submission" date="2019-02" db="EMBL/GenBank/DDBJ databases">
        <authorList>
            <person name="Fomenkov A."/>
            <person name="Dubinina G."/>
            <person name="Grabovich M."/>
            <person name="Vincze T."/>
            <person name="Roberts R.J."/>
        </authorList>
    </citation>
    <scope>NUCLEOTIDE SEQUENCE [LARGE SCALE GENOMIC DNA]</scope>
    <source>
        <strain evidence="3 4">P</strain>
    </source>
</reference>
<dbReference type="Gene3D" id="3.40.920.10">
    <property type="entry name" value="Pyruvate-ferredoxin oxidoreductase, PFOR, domain III"/>
    <property type="match status" value="1"/>
</dbReference>
<evidence type="ECO:0000256" key="1">
    <source>
        <dbReference type="ARBA" id="ARBA00023002"/>
    </source>
</evidence>
<dbReference type="Proteomes" id="UP000323824">
    <property type="component" value="Chromosome"/>
</dbReference>
<evidence type="ECO:0000313" key="4">
    <source>
        <dbReference type="Proteomes" id="UP000323824"/>
    </source>
</evidence>
<proteinExistence type="predicted"/>